<reference evidence="2 3" key="1">
    <citation type="submission" date="2009-11" db="EMBL/GenBank/DDBJ databases">
        <authorList>
            <person name="Weinstock G."/>
            <person name="Sodergren E."/>
            <person name="Clifton S."/>
            <person name="Fulton L."/>
            <person name="Fulton B."/>
            <person name="Courtney L."/>
            <person name="Fronick C."/>
            <person name="Harrison M."/>
            <person name="Strong C."/>
            <person name="Farmer C."/>
            <person name="Delahaunty K."/>
            <person name="Markovic C."/>
            <person name="Hall O."/>
            <person name="Minx P."/>
            <person name="Tomlinson C."/>
            <person name="Mitreva M."/>
            <person name="Nelson J."/>
            <person name="Hou S."/>
            <person name="Wollam A."/>
            <person name="Pepin K.H."/>
            <person name="Johnson M."/>
            <person name="Bhonagiri V."/>
            <person name="Nash W.E."/>
            <person name="Warren W."/>
            <person name="Chinwalla A."/>
            <person name="Mardis E.R."/>
            <person name="Wilson R.K."/>
        </authorList>
    </citation>
    <scope>NUCLEOTIDE SEQUENCE [LARGE SCALE GENOMIC DNA]</scope>
    <source>
        <strain evidence="2 3">F0302</strain>
    </source>
</reference>
<protein>
    <submittedName>
        <fullName evidence="2">Uncharacterized protein</fullName>
    </submittedName>
</protein>
<dbReference type="EMBL" id="ACUZ02000031">
    <property type="protein sequence ID" value="EFB31882.1"/>
    <property type="molecule type" value="Genomic_DNA"/>
</dbReference>
<dbReference type="AlphaFoldDB" id="D1QRM5"/>
<keyword evidence="1" id="KW-0812">Transmembrane</keyword>
<feature type="transmembrane region" description="Helical" evidence="1">
    <location>
        <begin position="6"/>
        <end position="23"/>
    </location>
</feature>
<dbReference type="Proteomes" id="UP000004079">
    <property type="component" value="Unassembled WGS sequence"/>
</dbReference>
<organism evidence="2 3">
    <name type="scientific">Segatella oris F0302</name>
    <dbReference type="NCBI Taxonomy" id="649760"/>
    <lineage>
        <taxon>Bacteria</taxon>
        <taxon>Pseudomonadati</taxon>
        <taxon>Bacteroidota</taxon>
        <taxon>Bacteroidia</taxon>
        <taxon>Bacteroidales</taxon>
        <taxon>Prevotellaceae</taxon>
        <taxon>Segatella</taxon>
    </lineage>
</organism>
<comment type="caution">
    <text evidence="2">The sequence shown here is derived from an EMBL/GenBank/DDBJ whole genome shotgun (WGS) entry which is preliminary data.</text>
</comment>
<dbReference type="HOGENOM" id="CLU_2684762_0_0_10"/>
<keyword evidence="1" id="KW-1133">Transmembrane helix</keyword>
<dbReference type="STRING" id="649760.HMPREF0971_01631"/>
<gene>
    <name evidence="2" type="ORF">HMPREF0971_01631</name>
</gene>
<proteinExistence type="predicted"/>
<evidence type="ECO:0000313" key="3">
    <source>
        <dbReference type="Proteomes" id="UP000004079"/>
    </source>
</evidence>
<evidence type="ECO:0000256" key="1">
    <source>
        <dbReference type="SAM" id="Phobius"/>
    </source>
</evidence>
<sequence>MYMYLFPLILLDLCSLSTFFLYFSSPRRRQHPRISKNIIEDIRVIGRQTNSYFQIFSDFLRYTAKRLGAFLLAV</sequence>
<evidence type="ECO:0000313" key="2">
    <source>
        <dbReference type="EMBL" id="EFB31882.1"/>
    </source>
</evidence>
<accession>D1QRM5</accession>
<keyword evidence="1" id="KW-0472">Membrane</keyword>
<name>D1QRM5_9BACT</name>